<name>A0A1D1YNN4_9ARAE</name>
<dbReference type="AlphaFoldDB" id="A0A1D1YNN4"/>
<feature type="region of interest" description="Disordered" evidence="1">
    <location>
        <begin position="184"/>
        <end position="237"/>
    </location>
</feature>
<feature type="non-terminal residue" evidence="2">
    <location>
        <position position="1"/>
    </location>
</feature>
<feature type="compositionally biased region" description="Low complexity" evidence="1">
    <location>
        <begin position="219"/>
        <end position="228"/>
    </location>
</feature>
<evidence type="ECO:0000256" key="1">
    <source>
        <dbReference type="SAM" id="MobiDB-lite"/>
    </source>
</evidence>
<accession>A0A1D1YNN4</accession>
<protein>
    <submittedName>
        <fullName evidence="2">Transcription factor MYB12</fullName>
    </submittedName>
</protein>
<feature type="region of interest" description="Disordered" evidence="1">
    <location>
        <begin position="65"/>
        <end position="97"/>
    </location>
</feature>
<evidence type="ECO:0000313" key="2">
    <source>
        <dbReference type="EMBL" id="JAT56239.1"/>
    </source>
</evidence>
<reference evidence="2" key="1">
    <citation type="submission" date="2015-07" db="EMBL/GenBank/DDBJ databases">
        <title>Transcriptome Assembly of Anthurium amnicola.</title>
        <authorList>
            <person name="Suzuki J."/>
        </authorList>
    </citation>
    <scope>NUCLEOTIDE SEQUENCE</scope>
</reference>
<sequence length="300" mass="32312">EIKNYWNSHLGRRIHSFRRANGDGAMTVIMDLGKMVGIPCKRRGGRTSRSAMQKNTTVVPIAKGRHDQGGAMLPSNRDQTETGGSPRGDDMKSSCPPCGEPLDGPVVDTHGSRMPAHDEPLDGEMFDCDQLLPSELWETTRAMASELFGPSDQGMEGGFWGGWGCPEEGESGGWGAVSLLSEERGSGATMSASSTSDDRENVPTPAWGEERDRQGGAGEAAPGASAAGHPRGEAEECNSAVTVDRWVDAELEEMATKLWDEVGEAWPWQWEVPGDGDLDLRQPCMDGSVYEEVALDSLFL</sequence>
<organism evidence="2">
    <name type="scientific">Anthurium amnicola</name>
    <dbReference type="NCBI Taxonomy" id="1678845"/>
    <lineage>
        <taxon>Eukaryota</taxon>
        <taxon>Viridiplantae</taxon>
        <taxon>Streptophyta</taxon>
        <taxon>Embryophyta</taxon>
        <taxon>Tracheophyta</taxon>
        <taxon>Spermatophyta</taxon>
        <taxon>Magnoliopsida</taxon>
        <taxon>Liliopsida</taxon>
        <taxon>Araceae</taxon>
        <taxon>Pothoideae</taxon>
        <taxon>Potheae</taxon>
        <taxon>Anthurium</taxon>
    </lineage>
</organism>
<proteinExistence type="predicted"/>
<feature type="compositionally biased region" description="Low complexity" evidence="1">
    <location>
        <begin position="186"/>
        <end position="195"/>
    </location>
</feature>
<dbReference type="EMBL" id="GDJX01011697">
    <property type="protein sequence ID" value="JAT56239.1"/>
    <property type="molecule type" value="Transcribed_RNA"/>
</dbReference>
<gene>
    <name evidence="2" type="primary">MYB12_1</name>
    <name evidence="2" type="ORF">g.28382</name>
</gene>